<dbReference type="Pfam" id="PF00705">
    <property type="entry name" value="PCNA_N"/>
    <property type="match status" value="1"/>
</dbReference>
<sequence>MSQAVEADDRSDELDVTTDEDAAVSILTNGDPIRSLVQLLSPVAEEFRVRLDGDGLHTRAVDPANVGLIDFTAHAQGFEQFDVTEPTTFGLSLSAFKNAVSWARKRGGDGDPVAIDIYDDPARMRVRVTRPDQEITRVTEWFGVDPEKIREEPNMPDLSLPGRADPGVKAFNQAVKAIDSNHEEAYVTRDGSTFVLGSQDGGDTTPDDDEDDPQDAVMFTNCAWDETGDGEPCSTLFSLDYLTDIAASIKRGKSDRLLVKWGDEFPAKFEVEHDDWGFEATYMLAPRIQNDE</sequence>
<gene>
    <name evidence="3" type="ORF">SAMN06269185_1506</name>
</gene>
<evidence type="ECO:0000259" key="2">
    <source>
        <dbReference type="Pfam" id="PF00705"/>
    </source>
</evidence>
<dbReference type="RefSeq" id="WP_097008482.1">
    <property type="nucleotide sequence ID" value="NZ_OBEJ01000002.1"/>
</dbReference>
<accession>A0A285NWV7</accession>
<evidence type="ECO:0000313" key="4">
    <source>
        <dbReference type="Proteomes" id="UP000219453"/>
    </source>
</evidence>
<reference evidence="3 4" key="1">
    <citation type="submission" date="2017-09" db="EMBL/GenBank/DDBJ databases">
        <authorList>
            <person name="Ehlers B."/>
            <person name="Leendertz F.H."/>
        </authorList>
    </citation>
    <scope>NUCLEOTIDE SEQUENCE [LARGE SCALE GENOMIC DNA]</scope>
    <source>
        <strain evidence="3 4">DSM 27208</strain>
    </source>
</reference>
<evidence type="ECO:0000313" key="3">
    <source>
        <dbReference type="EMBL" id="SNZ12121.1"/>
    </source>
</evidence>
<proteinExistence type="predicted"/>
<dbReference type="OrthoDB" id="14749at2157"/>
<dbReference type="EMBL" id="OBEJ01000002">
    <property type="protein sequence ID" value="SNZ12121.1"/>
    <property type="molecule type" value="Genomic_DNA"/>
</dbReference>
<evidence type="ECO:0000256" key="1">
    <source>
        <dbReference type="SAM" id="MobiDB-lite"/>
    </source>
</evidence>
<keyword evidence="4" id="KW-1185">Reference proteome</keyword>
<protein>
    <submittedName>
        <fullName evidence="3">Proliferating cell antigen</fullName>
    </submittedName>
</protein>
<dbReference type="GO" id="GO:0003677">
    <property type="term" value="F:DNA binding"/>
    <property type="evidence" value="ECO:0007669"/>
    <property type="project" value="InterPro"/>
</dbReference>
<organism evidence="3 4">
    <name type="scientific">Natronoarchaeum philippinense</name>
    <dbReference type="NCBI Taxonomy" id="558529"/>
    <lineage>
        <taxon>Archaea</taxon>
        <taxon>Methanobacteriati</taxon>
        <taxon>Methanobacteriota</taxon>
        <taxon>Stenosarchaea group</taxon>
        <taxon>Halobacteria</taxon>
        <taxon>Halobacteriales</taxon>
        <taxon>Natronoarchaeaceae</taxon>
    </lineage>
</organism>
<dbReference type="AlphaFoldDB" id="A0A285NWV7"/>
<dbReference type="GO" id="GO:0006275">
    <property type="term" value="P:regulation of DNA replication"/>
    <property type="evidence" value="ECO:0007669"/>
    <property type="project" value="InterPro"/>
</dbReference>
<dbReference type="Gene3D" id="3.70.10.10">
    <property type="match status" value="1"/>
</dbReference>
<dbReference type="Proteomes" id="UP000219453">
    <property type="component" value="Unassembled WGS sequence"/>
</dbReference>
<name>A0A285NWV7_NATPI</name>
<dbReference type="InterPro" id="IPR046938">
    <property type="entry name" value="DNA_clamp_sf"/>
</dbReference>
<dbReference type="InterPro" id="IPR022648">
    <property type="entry name" value="Pr_cel_nuc_antig_N"/>
</dbReference>
<feature type="domain" description="Proliferating cell nuclear antigen PCNA N-terminal" evidence="2">
    <location>
        <begin position="34"/>
        <end position="129"/>
    </location>
</feature>
<feature type="region of interest" description="Disordered" evidence="1">
    <location>
        <begin position="193"/>
        <end position="213"/>
    </location>
</feature>
<dbReference type="SUPFAM" id="SSF55979">
    <property type="entry name" value="DNA clamp"/>
    <property type="match status" value="1"/>
</dbReference>